<accession>A0A1D1UWG8</accession>
<protein>
    <submittedName>
        <fullName evidence="1">Uncharacterized protein</fullName>
    </submittedName>
</protein>
<sequence length="69" mass="7440">MAEGLNKGSFNKFIAMWAKDDSVVSRRVQEAGAMLTGASTNSLDCVLDLPGSSFFMMWLPLAKTPALTL</sequence>
<dbReference type="Proteomes" id="UP000186922">
    <property type="component" value="Unassembled WGS sequence"/>
</dbReference>
<evidence type="ECO:0000313" key="1">
    <source>
        <dbReference type="EMBL" id="GAU90743.1"/>
    </source>
</evidence>
<gene>
    <name evidence="1" type="primary">RvY_03118-1</name>
    <name evidence="1" type="synonym">RvY_03118.1</name>
    <name evidence="1" type="ORF">RvY_03118</name>
</gene>
<comment type="caution">
    <text evidence="1">The sequence shown here is derived from an EMBL/GenBank/DDBJ whole genome shotgun (WGS) entry which is preliminary data.</text>
</comment>
<organism evidence="1 2">
    <name type="scientific">Ramazzottius varieornatus</name>
    <name type="common">Water bear</name>
    <name type="synonym">Tardigrade</name>
    <dbReference type="NCBI Taxonomy" id="947166"/>
    <lineage>
        <taxon>Eukaryota</taxon>
        <taxon>Metazoa</taxon>
        <taxon>Ecdysozoa</taxon>
        <taxon>Tardigrada</taxon>
        <taxon>Eutardigrada</taxon>
        <taxon>Parachela</taxon>
        <taxon>Hypsibioidea</taxon>
        <taxon>Ramazzottiidae</taxon>
        <taxon>Ramazzottius</taxon>
    </lineage>
</organism>
<name>A0A1D1UWG8_RAMVA</name>
<dbReference type="EMBL" id="BDGG01000001">
    <property type="protein sequence ID" value="GAU90743.1"/>
    <property type="molecule type" value="Genomic_DNA"/>
</dbReference>
<dbReference type="AlphaFoldDB" id="A0A1D1UWG8"/>
<reference evidence="1 2" key="1">
    <citation type="journal article" date="2016" name="Nat. Commun.">
        <title>Extremotolerant tardigrade genome and improved radiotolerance of human cultured cells by tardigrade-unique protein.</title>
        <authorList>
            <person name="Hashimoto T."/>
            <person name="Horikawa D.D."/>
            <person name="Saito Y."/>
            <person name="Kuwahara H."/>
            <person name="Kozuka-Hata H."/>
            <person name="Shin-I T."/>
            <person name="Minakuchi Y."/>
            <person name="Ohishi K."/>
            <person name="Motoyama A."/>
            <person name="Aizu T."/>
            <person name="Enomoto A."/>
            <person name="Kondo K."/>
            <person name="Tanaka S."/>
            <person name="Hara Y."/>
            <person name="Koshikawa S."/>
            <person name="Sagara H."/>
            <person name="Miura T."/>
            <person name="Yokobori S."/>
            <person name="Miyagawa K."/>
            <person name="Suzuki Y."/>
            <person name="Kubo T."/>
            <person name="Oyama M."/>
            <person name="Kohara Y."/>
            <person name="Fujiyama A."/>
            <person name="Arakawa K."/>
            <person name="Katayama T."/>
            <person name="Toyoda A."/>
            <person name="Kunieda T."/>
        </authorList>
    </citation>
    <scope>NUCLEOTIDE SEQUENCE [LARGE SCALE GENOMIC DNA]</scope>
    <source>
        <strain evidence="1 2">YOKOZUNA-1</strain>
    </source>
</reference>
<proteinExistence type="predicted"/>
<evidence type="ECO:0000313" key="2">
    <source>
        <dbReference type="Proteomes" id="UP000186922"/>
    </source>
</evidence>
<keyword evidence="2" id="KW-1185">Reference proteome</keyword>